<feature type="compositionally biased region" description="Low complexity" evidence="1">
    <location>
        <begin position="11"/>
        <end position="20"/>
    </location>
</feature>
<feature type="region of interest" description="Disordered" evidence="1">
    <location>
        <begin position="1"/>
        <end position="20"/>
    </location>
</feature>
<evidence type="ECO:0000256" key="2">
    <source>
        <dbReference type="SAM" id="Phobius"/>
    </source>
</evidence>
<keyword evidence="2" id="KW-0812">Transmembrane</keyword>
<proteinExistence type="predicted"/>
<keyword evidence="2" id="KW-1133">Transmembrane helix</keyword>
<sequence>MDIDTERQLSPQPIYPQQQPYATDDKGLHNLSTPNSPSDVNQQYAVPAEKGVSPIIVVLLNAFLLPGLGHVVTGQVNKGISMFLIMVLLWALVTLLAMVVIGICLYPVLFVYYIVIIIDGLKIAERQQSGISVLEGECGLKLATYGLSTLGFVKGPIFVTGENPV</sequence>
<evidence type="ECO:0000313" key="3">
    <source>
        <dbReference type="EMBL" id="KAL0481677.1"/>
    </source>
</evidence>
<keyword evidence="4" id="KW-1185">Reference proteome</keyword>
<name>A0AAW2YX63_9EUKA</name>
<accession>A0AAW2YX63</accession>
<evidence type="ECO:0000256" key="1">
    <source>
        <dbReference type="SAM" id="MobiDB-lite"/>
    </source>
</evidence>
<reference evidence="3 4" key="1">
    <citation type="submission" date="2024-03" db="EMBL/GenBank/DDBJ databases">
        <title>The Acrasis kona genome and developmental transcriptomes reveal deep origins of eukaryotic multicellular pathways.</title>
        <authorList>
            <person name="Sheikh S."/>
            <person name="Fu C.-J."/>
            <person name="Brown M.W."/>
            <person name="Baldauf S.L."/>
        </authorList>
    </citation>
    <scope>NUCLEOTIDE SEQUENCE [LARGE SCALE GENOMIC DNA]</scope>
    <source>
        <strain evidence="3 4">ATCC MYA-3509</strain>
    </source>
</reference>
<comment type="caution">
    <text evidence="3">The sequence shown here is derived from an EMBL/GenBank/DDBJ whole genome shotgun (WGS) entry which is preliminary data.</text>
</comment>
<keyword evidence="2" id="KW-0472">Membrane</keyword>
<protein>
    <submittedName>
        <fullName evidence="3">Transcription factor BYE</fullName>
    </submittedName>
</protein>
<feature type="transmembrane region" description="Helical" evidence="2">
    <location>
        <begin position="52"/>
        <end position="71"/>
    </location>
</feature>
<gene>
    <name evidence="3" type="ORF">AKO1_012531</name>
</gene>
<feature type="transmembrane region" description="Helical" evidence="2">
    <location>
        <begin position="83"/>
        <end position="116"/>
    </location>
</feature>
<evidence type="ECO:0000313" key="4">
    <source>
        <dbReference type="Proteomes" id="UP001431209"/>
    </source>
</evidence>
<dbReference type="EMBL" id="JAOPGA020000784">
    <property type="protein sequence ID" value="KAL0481677.1"/>
    <property type="molecule type" value="Genomic_DNA"/>
</dbReference>
<dbReference type="Proteomes" id="UP001431209">
    <property type="component" value="Unassembled WGS sequence"/>
</dbReference>
<organism evidence="3 4">
    <name type="scientific">Acrasis kona</name>
    <dbReference type="NCBI Taxonomy" id="1008807"/>
    <lineage>
        <taxon>Eukaryota</taxon>
        <taxon>Discoba</taxon>
        <taxon>Heterolobosea</taxon>
        <taxon>Tetramitia</taxon>
        <taxon>Eutetramitia</taxon>
        <taxon>Acrasidae</taxon>
        <taxon>Acrasis</taxon>
    </lineage>
</organism>
<dbReference type="AlphaFoldDB" id="A0AAW2YX63"/>